<sequence length="256" mass="26873">MKIAIWQDRSPLGDTEAALGRLTSALAAAGAMGAATLVAPEVYFPGYNQPDIPAAALARDAAAIRRLSDACRSACCGLVVGYAERDGDRLCNSALALDAQGREVANYRKIQLYGAREKTIYAPGEGYATFDLGGVRAALLICYDVEFAPHIAELAARGAQVILVPTANMHPFVHVVRHTVPAMAANHGVTIAYANFCGDEGDLRYTGGSLIVGPHGEILAQAGETPALLVAEIPDADLSRLSTQAADLRRMPDAQG</sequence>
<accession>A0A5C4N7Z8</accession>
<dbReference type="Proteomes" id="UP000305709">
    <property type="component" value="Unassembled WGS sequence"/>
</dbReference>
<organism evidence="3 4">
    <name type="scientific">Rubellimicrobium roseum</name>
    <dbReference type="NCBI Taxonomy" id="687525"/>
    <lineage>
        <taxon>Bacteria</taxon>
        <taxon>Pseudomonadati</taxon>
        <taxon>Pseudomonadota</taxon>
        <taxon>Alphaproteobacteria</taxon>
        <taxon>Rhodobacterales</taxon>
        <taxon>Roseobacteraceae</taxon>
        <taxon>Rubellimicrobium</taxon>
    </lineage>
</organism>
<dbReference type="PANTHER" id="PTHR43674">
    <property type="entry name" value="NITRILASE C965.09-RELATED"/>
    <property type="match status" value="1"/>
</dbReference>
<gene>
    <name evidence="3" type="ORF">FHG71_15525</name>
</gene>
<dbReference type="Gene3D" id="3.60.110.10">
    <property type="entry name" value="Carbon-nitrogen hydrolase"/>
    <property type="match status" value="1"/>
</dbReference>
<keyword evidence="1" id="KW-0378">Hydrolase</keyword>
<feature type="domain" description="CN hydrolase" evidence="2">
    <location>
        <begin position="1"/>
        <end position="235"/>
    </location>
</feature>
<dbReference type="PANTHER" id="PTHR43674:SF2">
    <property type="entry name" value="BETA-UREIDOPROPIONASE"/>
    <property type="match status" value="1"/>
</dbReference>
<dbReference type="Pfam" id="PF00795">
    <property type="entry name" value="CN_hydrolase"/>
    <property type="match status" value="1"/>
</dbReference>
<dbReference type="OrthoDB" id="9811121at2"/>
<evidence type="ECO:0000259" key="2">
    <source>
        <dbReference type="PROSITE" id="PS50263"/>
    </source>
</evidence>
<reference evidence="3 4" key="1">
    <citation type="submission" date="2019-06" db="EMBL/GenBank/DDBJ databases">
        <authorList>
            <person name="Jiang L."/>
        </authorList>
    </citation>
    <scope>NUCLEOTIDE SEQUENCE [LARGE SCALE GENOMIC DNA]</scope>
    <source>
        <strain evidence="3 4">YIM 48858</strain>
    </source>
</reference>
<dbReference type="InterPro" id="IPR036526">
    <property type="entry name" value="C-N_Hydrolase_sf"/>
</dbReference>
<comment type="caution">
    <text evidence="3">The sequence shown here is derived from an EMBL/GenBank/DDBJ whole genome shotgun (WGS) entry which is preliminary data.</text>
</comment>
<protein>
    <submittedName>
        <fullName evidence="3">Nitrilase</fullName>
    </submittedName>
</protein>
<proteinExistence type="predicted"/>
<keyword evidence="4" id="KW-1185">Reference proteome</keyword>
<evidence type="ECO:0000313" key="3">
    <source>
        <dbReference type="EMBL" id="TNC67513.1"/>
    </source>
</evidence>
<dbReference type="EMBL" id="VDFV01000028">
    <property type="protein sequence ID" value="TNC67513.1"/>
    <property type="molecule type" value="Genomic_DNA"/>
</dbReference>
<dbReference type="SUPFAM" id="SSF56317">
    <property type="entry name" value="Carbon-nitrogen hydrolase"/>
    <property type="match status" value="1"/>
</dbReference>
<dbReference type="InterPro" id="IPR050345">
    <property type="entry name" value="Aliph_Amidase/BUP"/>
</dbReference>
<evidence type="ECO:0000313" key="4">
    <source>
        <dbReference type="Proteomes" id="UP000305709"/>
    </source>
</evidence>
<dbReference type="RefSeq" id="WP_139082616.1">
    <property type="nucleotide sequence ID" value="NZ_VDFV01000028.1"/>
</dbReference>
<dbReference type="InterPro" id="IPR003010">
    <property type="entry name" value="C-N_Hydrolase"/>
</dbReference>
<dbReference type="PROSITE" id="PS50263">
    <property type="entry name" value="CN_HYDROLASE"/>
    <property type="match status" value="1"/>
</dbReference>
<evidence type="ECO:0000256" key="1">
    <source>
        <dbReference type="ARBA" id="ARBA00022801"/>
    </source>
</evidence>
<name>A0A5C4N7Z8_9RHOB</name>
<dbReference type="GO" id="GO:0016811">
    <property type="term" value="F:hydrolase activity, acting on carbon-nitrogen (but not peptide) bonds, in linear amides"/>
    <property type="evidence" value="ECO:0007669"/>
    <property type="project" value="UniProtKB-ARBA"/>
</dbReference>
<dbReference type="AlphaFoldDB" id="A0A5C4N7Z8"/>